<dbReference type="InterPro" id="IPR036116">
    <property type="entry name" value="FN3_sf"/>
</dbReference>
<sequence>MKLEPAGKHAVVISWEYSNSDAERVTESRWSLVAEELTADKEIQIDGVNHDNQYRVCVRAVDRYGLGEPFESSNVSEDSRIDHCKSRRVPDNC</sequence>
<evidence type="ECO:0000313" key="2">
    <source>
        <dbReference type="EMBL" id="GFR57819.1"/>
    </source>
</evidence>
<proteinExistence type="predicted"/>
<reference evidence="2 3" key="1">
    <citation type="journal article" date="2021" name="Elife">
        <title>Chloroplast acquisition without the gene transfer in kleptoplastic sea slugs, Plakobranchus ocellatus.</title>
        <authorList>
            <person name="Maeda T."/>
            <person name="Takahashi S."/>
            <person name="Yoshida T."/>
            <person name="Shimamura S."/>
            <person name="Takaki Y."/>
            <person name="Nagai Y."/>
            <person name="Toyoda A."/>
            <person name="Suzuki Y."/>
            <person name="Arimoto A."/>
            <person name="Ishii H."/>
            <person name="Satoh N."/>
            <person name="Nishiyama T."/>
            <person name="Hasebe M."/>
            <person name="Maruyama T."/>
            <person name="Minagawa J."/>
            <person name="Obokata J."/>
            <person name="Shigenobu S."/>
        </authorList>
    </citation>
    <scope>NUCLEOTIDE SEQUENCE [LARGE SCALE GENOMIC DNA]</scope>
</reference>
<name>A0AAV4EAW6_9GAST</name>
<protein>
    <recommendedName>
        <fullName evidence="4">Fibronectin type-III domain-containing protein</fullName>
    </recommendedName>
</protein>
<dbReference type="InterPro" id="IPR013783">
    <property type="entry name" value="Ig-like_fold"/>
</dbReference>
<dbReference type="SUPFAM" id="SSF49265">
    <property type="entry name" value="Fibronectin type III"/>
    <property type="match status" value="1"/>
</dbReference>
<evidence type="ECO:0008006" key="4">
    <source>
        <dbReference type="Google" id="ProtNLM"/>
    </source>
</evidence>
<evidence type="ECO:0000313" key="3">
    <source>
        <dbReference type="Proteomes" id="UP000762676"/>
    </source>
</evidence>
<dbReference type="AlphaFoldDB" id="A0AAV4EAW6"/>
<dbReference type="InterPro" id="IPR003961">
    <property type="entry name" value="FN3_dom"/>
</dbReference>
<accession>A0AAV4EAW6</accession>
<feature type="region of interest" description="Disordered" evidence="1">
    <location>
        <begin position="71"/>
        <end position="93"/>
    </location>
</feature>
<dbReference type="Proteomes" id="UP000762676">
    <property type="component" value="Unassembled WGS sequence"/>
</dbReference>
<dbReference type="Gene3D" id="2.60.40.10">
    <property type="entry name" value="Immunoglobulins"/>
    <property type="match status" value="1"/>
</dbReference>
<dbReference type="EMBL" id="BMAT01000025">
    <property type="protein sequence ID" value="GFR57819.1"/>
    <property type="molecule type" value="Genomic_DNA"/>
</dbReference>
<evidence type="ECO:0000256" key="1">
    <source>
        <dbReference type="SAM" id="MobiDB-lite"/>
    </source>
</evidence>
<gene>
    <name evidence="2" type="ORF">ElyMa_000011900</name>
</gene>
<dbReference type="CDD" id="cd00063">
    <property type="entry name" value="FN3"/>
    <property type="match status" value="1"/>
</dbReference>
<comment type="caution">
    <text evidence="2">The sequence shown here is derived from an EMBL/GenBank/DDBJ whole genome shotgun (WGS) entry which is preliminary data.</text>
</comment>
<organism evidence="2 3">
    <name type="scientific">Elysia marginata</name>
    <dbReference type="NCBI Taxonomy" id="1093978"/>
    <lineage>
        <taxon>Eukaryota</taxon>
        <taxon>Metazoa</taxon>
        <taxon>Spiralia</taxon>
        <taxon>Lophotrochozoa</taxon>
        <taxon>Mollusca</taxon>
        <taxon>Gastropoda</taxon>
        <taxon>Heterobranchia</taxon>
        <taxon>Euthyneura</taxon>
        <taxon>Panpulmonata</taxon>
        <taxon>Sacoglossa</taxon>
        <taxon>Placobranchoidea</taxon>
        <taxon>Plakobranchidae</taxon>
        <taxon>Elysia</taxon>
    </lineage>
</organism>
<feature type="compositionally biased region" description="Basic and acidic residues" evidence="1">
    <location>
        <begin position="77"/>
        <end position="93"/>
    </location>
</feature>
<keyword evidence="3" id="KW-1185">Reference proteome</keyword>